<comment type="caution">
    <text evidence="4">The sequence shown here is derived from an EMBL/GenBank/DDBJ whole genome shotgun (WGS) entry which is preliminary data.</text>
</comment>
<feature type="domain" description="Acid ceramidase N-terminal" evidence="3">
    <location>
        <begin position="59"/>
        <end position="116"/>
    </location>
</feature>
<dbReference type="AlphaFoldDB" id="A0A9P4I0B6"/>
<dbReference type="PANTHER" id="PTHR28583">
    <property type="entry name" value="ACID AMIDASE"/>
    <property type="match status" value="1"/>
</dbReference>
<evidence type="ECO:0000259" key="3">
    <source>
        <dbReference type="Pfam" id="PF15508"/>
    </source>
</evidence>
<protein>
    <recommendedName>
        <fullName evidence="1">ceramidase</fullName>
        <ecNumber evidence="1">3.5.1.23</ecNumber>
    </recommendedName>
</protein>
<evidence type="ECO:0000256" key="2">
    <source>
        <dbReference type="SAM" id="MobiDB-lite"/>
    </source>
</evidence>
<evidence type="ECO:0000313" key="5">
    <source>
        <dbReference type="Proteomes" id="UP000799776"/>
    </source>
</evidence>
<dbReference type="EMBL" id="ML978712">
    <property type="protein sequence ID" value="KAF2090743.1"/>
    <property type="molecule type" value="Genomic_DNA"/>
</dbReference>
<evidence type="ECO:0000313" key="4">
    <source>
        <dbReference type="EMBL" id="KAF2090743.1"/>
    </source>
</evidence>
<accession>A0A9P4I0B6</accession>
<name>A0A9P4I0B6_9PEZI</name>
<organism evidence="4 5">
    <name type="scientific">Saccharata proteae CBS 121410</name>
    <dbReference type="NCBI Taxonomy" id="1314787"/>
    <lineage>
        <taxon>Eukaryota</taxon>
        <taxon>Fungi</taxon>
        <taxon>Dikarya</taxon>
        <taxon>Ascomycota</taxon>
        <taxon>Pezizomycotina</taxon>
        <taxon>Dothideomycetes</taxon>
        <taxon>Dothideomycetes incertae sedis</taxon>
        <taxon>Botryosphaeriales</taxon>
        <taxon>Saccharataceae</taxon>
        <taxon>Saccharata</taxon>
    </lineage>
</organism>
<dbReference type="GO" id="GO:0017040">
    <property type="term" value="F:N-acylsphingosine amidohydrolase activity"/>
    <property type="evidence" value="ECO:0007669"/>
    <property type="project" value="UniProtKB-EC"/>
</dbReference>
<keyword evidence="5" id="KW-1185">Reference proteome</keyword>
<evidence type="ECO:0000256" key="1">
    <source>
        <dbReference type="ARBA" id="ARBA00011891"/>
    </source>
</evidence>
<reference evidence="4" key="1">
    <citation type="journal article" date="2020" name="Stud. Mycol.">
        <title>101 Dothideomycetes genomes: a test case for predicting lifestyles and emergence of pathogens.</title>
        <authorList>
            <person name="Haridas S."/>
            <person name="Albert R."/>
            <person name="Binder M."/>
            <person name="Bloem J."/>
            <person name="Labutti K."/>
            <person name="Salamov A."/>
            <person name="Andreopoulos B."/>
            <person name="Baker S."/>
            <person name="Barry K."/>
            <person name="Bills G."/>
            <person name="Bluhm B."/>
            <person name="Cannon C."/>
            <person name="Castanera R."/>
            <person name="Culley D."/>
            <person name="Daum C."/>
            <person name="Ezra D."/>
            <person name="Gonzalez J."/>
            <person name="Henrissat B."/>
            <person name="Kuo A."/>
            <person name="Liang C."/>
            <person name="Lipzen A."/>
            <person name="Lutzoni F."/>
            <person name="Magnuson J."/>
            <person name="Mondo S."/>
            <person name="Nolan M."/>
            <person name="Ohm R."/>
            <person name="Pangilinan J."/>
            <person name="Park H.-J."/>
            <person name="Ramirez L."/>
            <person name="Alfaro M."/>
            <person name="Sun H."/>
            <person name="Tritt A."/>
            <person name="Yoshinaga Y."/>
            <person name="Zwiers L.-H."/>
            <person name="Turgeon B."/>
            <person name="Goodwin S."/>
            <person name="Spatafora J."/>
            <person name="Crous P."/>
            <person name="Grigoriev I."/>
        </authorList>
    </citation>
    <scope>NUCLEOTIDE SEQUENCE</scope>
    <source>
        <strain evidence="4">CBS 121410</strain>
    </source>
</reference>
<sequence length="446" mass="50736">MAPVTRSQGRKDAEIAGFPNPPHKDQQEIRKRRPLQPGHELQDSSIHHREPLREGQDVPPRFTIDLSRPPRQRYTEVVLAFKDEIRQLPSIFEDIVRATKLPAHAVTRCARLFLRSLYSNEETEEIRGISIISGIDIHLLVSFNVLLDLFMGCTSGGVRVRENGATRMLHYRTLDWGMDSLRKVIVQLDFVERPGGEVIASTVGYCGFVGVLTGVRKNLSVSLHFRACHNEDDSLLSNLRFYGHHALVLLGLRPSISSVLRNTLLPPSRSSSGWAFLHPKKPGKHLPDISEIMQSLPSVSTTAAYLIFSDGNKTAVFEKDRNTAVIRQSSSFITITNHDVESSEGSTSQRAHAKRSQTPYMQDLIDESEDRKDCIEQQWNRLVKRWRRHRNEGKVVTAEPCARVEDVVKWVEKFPITNESTHYSVVMDARNGKFLYSRRWKEPLSS</sequence>
<feature type="compositionally biased region" description="Basic and acidic residues" evidence="2">
    <location>
        <begin position="40"/>
        <end position="56"/>
    </location>
</feature>
<dbReference type="InterPro" id="IPR029130">
    <property type="entry name" value="Acid_ceramidase_N"/>
</dbReference>
<dbReference type="OrthoDB" id="5273684at2759"/>
<feature type="region of interest" description="Disordered" evidence="2">
    <location>
        <begin position="1"/>
        <end position="66"/>
    </location>
</feature>
<dbReference type="Proteomes" id="UP000799776">
    <property type="component" value="Unassembled WGS sequence"/>
</dbReference>
<dbReference type="EC" id="3.5.1.23" evidence="1"/>
<proteinExistence type="predicted"/>
<dbReference type="Pfam" id="PF15508">
    <property type="entry name" value="NAAA-beta"/>
    <property type="match status" value="1"/>
</dbReference>
<gene>
    <name evidence="4" type="ORF">K490DRAFT_34449</name>
</gene>
<dbReference type="PANTHER" id="PTHR28583:SF1">
    <property type="entry name" value="ACID CERAMIDASE"/>
    <property type="match status" value="1"/>
</dbReference>